<gene>
    <name evidence="1" type="ORF">BDV24DRAFT_130562</name>
</gene>
<reference evidence="1" key="1">
    <citation type="submission" date="2019-04" db="EMBL/GenBank/DDBJ databases">
        <title>Friends and foes A comparative genomics study of 23 Aspergillus species from section Flavi.</title>
        <authorList>
            <consortium name="DOE Joint Genome Institute"/>
            <person name="Kjaerbolling I."/>
            <person name="Vesth T."/>
            <person name="Frisvad J.C."/>
            <person name="Nybo J.L."/>
            <person name="Theobald S."/>
            <person name="Kildgaard S."/>
            <person name="Isbrandt T."/>
            <person name="Kuo A."/>
            <person name="Sato A."/>
            <person name="Lyhne E.K."/>
            <person name="Kogle M.E."/>
            <person name="Wiebenga A."/>
            <person name="Kun R.S."/>
            <person name="Lubbers R.J."/>
            <person name="Makela M.R."/>
            <person name="Barry K."/>
            <person name="Chovatia M."/>
            <person name="Clum A."/>
            <person name="Daum C."/>
            <person name="Haridas S."/>
            <person name="He G."/>
            <person name="LaButti K."/>
            <person name="Lipzen A."/>
            <person name="Mondo S."/>
            <person name="Riley R."/>
            <person name="Salamov A."/>
            <person name="Simmons B.A."/>
            <person name="Magnuson J.K."/>
            <person name="Henrissat B."/>
            <person name="Mortensen U.H."/>
            <person name="Larsen T.O."/>
            <person name="Devries R.P."/>
            <person name="Grigoriev I.V."/>
            <person name="Machida M."/>
            <person name="Baker S.E."/>
            <person name="Andersen M.R."/>
        </authorList>
    </citation>
    <scope>NUCLEOTIDE SEQUENCE</scope>
    <source>
        <strain evidence="1">CBS 117612</strain>
    </source>
</reference>
<protein>
    <submittedName>
        <fullName evidence="1">Uncharacterized protein</fullName>
    </submittedName>
</protein>
<organism evidence="1">
    <name type="scientific">Aspergillus arachidicola</name>
    <dbReference type="NCBI Taxonomy" id="656916"/>
    <lineage>
        <taxon>Eukaryota</taxon>
        <taxon>Fungi</taxon>
        <taxon>Dikarya</taxon>
        <taxon>Ascomycota</taxon>
        <taxon>Pezizomycotina</taxon>
        <taxon>Eurotiomycetes</taxon>
        <taxon>Eurotiomycetidae</taxon>
        <taxon>Eurotiales</taxon>
        <taxon>Aspergillaceae</taxon>
        <taxon>Aspergillus</taxon>
        <taxon>Aspergillus subgen. Circumdati</taxon>
    </lineage>
</organism>
<accession>A0A5N6YDN3</accession>
<dbReference type="OrthoDB" id="4227485at2759"/>
<dbReference type="Pfam" id="PF12520">
    <property type="entry name" value="DUF3723"/>
    <property type="match status" value="1"/>
</dbReference>
<dbReference type="Proteomes" id="UP000325558">
    <property type="component" value="Unassembled WGS sequence"/>
</dbReference>
<dbReference type="AlphaFoldDB" id="A0A5N6YDN3"/>
<evidence type="ECO:0000313" key="1">
    <source>
        <dbReference type="EMBL" id="KAE8342569.1"/>
    </source>
</evidence>
<dbReference type="EMBL" id="ML737134">
    <property type="protein sequence ID" value="KAE8342569.1"/>
    <property type="molecule type" value="Genomic_DNA"/>
</dbReference>
<name>A0A5N6YDN3_9EURO</name>
<proteinExistence type="predicted"/>
<sequence>MRSPPLDSNVRRDKRTCYRGRAKIFLENLEYRGTSSRGNVDDKHVDHLIHVFRTEGCMRLHDPEHYVPALITPDDLTNAAKFSRLRLIDLTQDGEPHILSLPSNLKIRILHGEHWLRAAERFLEPNERWWVVVLYTTRMMFPPGPCKLPITADRSWRINPRCHSGRIFTSVEIYRWRYLSEYTVTCESLRQFSLLHLLHLLFLSHHLLHHNHHHHHLLIVSSLGSSTFCPRRSSNTFSSLCSLVLLPRGSINGWSSLALTPSSSSPFAFQPRGSSKLVVLVWLYKPKCWDLRERKGKRSPYFSS</sequence>
<dbReference type="InterPro" id="IPR022198">
    <property type="entry name" value="DUF3723"/>
</dbReference>